<name>A0ABU0EXJ1_9PSEU</name>
<keyword evidence="3" id="KW-1185">Reference proteome</keyword>
<dbReference type="EMBL" id="JAUSUT010000001">
    <property type="protein sequence ID" value="MDQ0380007.1"/>
    <property type="molecule type" value="Genomic_DNA"/>
</dbReference>
<dbReference type="Pfam" id="PF12867">
    <property type="entry name" value="DinB_2"/>
    <property type="match status" value="1"/>
</dbReference>
<evidence type="ECO:0000313" key="3">
    <source>
        <dbReference type="Proteomes" id="UP001229651"/>
    </source>
</evidence>
<dbReference type="Proteomes" id="UP001229651">
    <property type="component" value="Unassembled WGS sequence"/>
</dbReference>
<protein>
    <recommendedName>
        <fullName evidence="1">DinB-like domain-containing protein</fullName>
    </recommendedName>
</protein>
<feature type="domain" description="DinB-like" evidence="1">
    <location>
        <begin position="81"/>
        <end position="224"/>
    </location>
</feature>
<reference evidence="2 3" key="1">
    <citation type="submission" date="2023-07" db="EMBL/GenBank/DDBJ databases">
        <title>Sequencing the genomes of 1000 actinobacteria strains.</title>
        <authorList>
            <person name="Klenk H.-P."/>
        </authorList>
    </citation>
    <scope>NUCLEOTIDE SEQUENCE [LARGE SCALE GENOMIC DNA]</scope>
    <source>
        <strain evidence="2 3">DSM 45805</strain>
    </source>
</reference>
<gene>
    <name evidence="2" type="ORF">FB470_004001</name>
</gene>
<evidence type="ECO:0000259" key="1">
    <source>
        <dbReference type="Pfam" id="PF12867"/>
    </source>
</evidence>
<evidence type="ECO:0000313" key="2">
    <source>
        <dbReference type="EMBL" id="MDQ0380007.1"/>
    </source>
</evidence>
<dbReference type="SUPFAM" id="SSF109854">
    <property type="entry name" value="DinB/YfiT-like putative metalloenzymes"/>
    <property type="match status" value="1"/>
</dbReference>
<accession>A0ABU0EXJ1</accession>
<dbReference type="Gene3D" id="1.20.120.450">
    <property type="entry name" value="dinb family like domain"/>
    <property type="match status" value="1"/>
</dbReference>
<dbReference type="InterPro" id="IPR034660">
    <property type="entry name" value="DinB/YfiT-like"/>
</dbReference>
<organism evidence="2 3">
    <name type="scientific">Amycolatopsis thermophila</name>
    <dbReference type="NCBI Taxonomy" id="206084"/>
    <lineage>
        <taxon>Bacteria</taxon>
        <taxon>Bacillati</taxon>
        <taxon>Actinomycetota</taxon>
        <taxon>Actinomycetes</taxon>
        <taxon>Pseudonocardiales</taxon>
        <taxon>Pseudonocardiaceae</taxon>
        <taxon>Amycolatopsis</taxon>
    </lineage>
</organism>
<dbReference type="InterPro" id="IPR024775">
    <property type="entry name" value="DinB-like"/>
</dbReference>
<proteinExistence type="predicted"/>
<sequence length="242" mass="27421">MDVENADLTGSTFRACDLSRLKVVDSRLSDVSISGDLRRFVVNDVDVTGFVEAELDRRHPERVALREMRTAADYRAMWTMIETLWAATVDRASRLSPELVHERVDGEWSFVETLRHLIFATDAWAARTILDAPMPYHRFALPQTSYPAPEALGVDVGARPQLDEVLAVRAERLALVRRIVGGLSDEDLARPCKRSPAPGYPEEPRPVGRCLRVVMNEECEHRRYAVRDLAVLERHFARTSGR</sequence>
<comment type="caution">
    <text evidence="2">The sequence shown here is derived from an EMBL/GenBank/DDBJ whole genome shotgun (WGS) entry which is preliminary data.</text>
</comment>
<dbReference type="RefSeq" id="WP_306993671.1">
    <property type="nucleotide sequence ID" value="NZ_JAUSUT010000001.1"/>
</dbReference>